<proteinExistence type="predicted"/>
<gene>
    <name evidence="1" type="ORF">LCGC14_0797760</name>
</gene>
<dbReference type="AlphaFoldDB" id="A0A0F9PQF9"/>
<sequence length="142" mass="16871">MTIPNSEETPDKYTNVVGIQCVIGNWIDGGLHDEDKFFDEHDKEQYDKYLKGRKEWELDCFLLSEGELRITGGRTTRYHFRNPYNIKIPKARNDVSFSIGGDYWAFTMKPLSGDIWKCKWDKEEEKEWQGKFFKCKVSKKDR</sequence>
<dbReference type="EMBL" id="LAZR01002134">
    <property type="protein sequence ID" value="KKN34015.1"/>
    <property type="molecule type" value="Genomic_DNA"/>
</dbReference>
<evidence type="ECO:0000313" key="1">
    <source>
        <dbReference type="EMBL" id="KKN34015.1"/>
    </source>
</evidence>
<comment type="caution">
    <text evidence="1">The sequence shown here is derived from an EMBL/GenBank/DDBJ whole genome shotgun (WGS) entry which is preliminary data.</text>
</comment>
<protein>
    <submittedName>
        <fullName evidence="1">Uncharacterized protein</fullName>
    </submittedName>
</protein>
<organism evidence="1">
    <name type="scientific">marine sediment metagenome</name>
    <dbReference type="NCBI Taxonomy" id="412755"/>
    <lineage>
        <taxon>unclassified sequences</taxon>
        <taxon>metagenomes</taxon>
        <taxon>ecological metagenomes</taxon>
    </lineage>
</organism>
<accession>A0A0F9PQF9</accession>
<reference evidence="1" key="1">
    <citation type="journal article" date="2015" name="Nature">
        <title>Complex archaea that bridge the gap between prokaryotes and eukaryotes.</title>
        <authorList>
            <person name="Spang A."/>
            <person name="Saw J.H."/>
            <person name="Jorgensen S.L."/>
            <person name="Zaremba-Niedzwiedzka K."/>
            <person name="Martijn J."/>
            <person name="Lind A.E."/>
            <person name="van Eijk R."/>
            <person name="Schleper C."/>
            <person name="Guy L."/>
            <person name="Ettema T.J."/>
        </authorList>
    </citation>
    <scope>NUCLEOTIDE SEQUENCE</scope>
</reference>
<name>A0A0F9PQF9_9ZZZZ</name>